<feature type="transmembrane region" description="Helical" evidence="1">
    <location>
        <begin position="12"/>
        <end position="32"/>
    </location>
</feature>
<keyword evidence="1" id="KW-0472">Membrane</keyword>
<feature type="transmembrane region" description="Helical" evidence="1">
    <location>
        <begin position="38"/>
        <end position="60"/>
    </location>
</feature>
<evidence type="ECO:0000313" key="4">
    <source>
        <dbReference type="Proteomes" id="UP001519271"/>
    </source>
</evidence>
<dbReference type="RefSeq" id="WP_209457968.1">
    <property type="nucleotide sequence ID" value="NZ_JAGGKC010000001.1"/>
</dbReference>
<comment type="caution">
    <text evidence="3">The sequence shown here is derived from an EMBL/GenBank/DDBJ whole genome shotgun (WGS) entry which is preliminary data.</text>
</comment>
<organism evidence="3 4">
    <name type="scientific">Youngiibacter multivorans</name>
    <dbReference type="NCBI Taxonomy" id="937251"/>
    <lineage>
        <taxon>Bacteria</taxon>
        <taxon>Bacillati</taxon>
        <taxon>Bacillota</taxon>
        <taxon>Clostridia</taxon>
        <taxon>Eubacteriales</taxon>
        <taxon>Clostridiaceae</taxon>
        <taxon>Youngiibacter</taxon>
    </lineage>
</organism>
<name>A0ABS4FZJ4_9CLOT</name>
<dbReference type="InterPro" id="IPR009589">
    <property type="entry name" value="PH_YyaB-like"/>
</dbReference>
<keyword evidence="1" id="KW-0812">Transmembrane</keyword>
<dbReference type="Pfam" id="PF06713">
    <property type="entry name" value="bPH_4"/>
    <property type="match status" value="1"/>
</dbReference>
<keyword evidence="1" id="KW-1133">Transmembrane helix</keyword>
<gene>
    <name evidence="3" type="ORF">J2Z34_000186</name>
</gene>
<feature type="domain" description="Uncharacterized protein YyaB-like PH" evidence="2">
    <location>
        <begin position="58"/>
        <end position="135"/>
    </location>
</feature>
<accession>A0ABS4FZJ4</accession>
<protein>
    <recommendedName>
        <fullName evidence="2">Uncharacterized protein YyaB-like PH domain-containing protein</fullName>
    </recommendedName>
</protein>
<proteinExistence type="predicted"/>
<evidence type="ECO:0000256" key="1">
    <source>
        <dbReference type="SAM" id="Phobius"/>
    </source>
</evidence>
<reference evidence="3 4" key="1">
    <citation type="submission" date="2021-03" db="EMBL/GenBank/DDBJ databases">
        <title>Genomic Encyclopedia of Type Strains, Phase IV (KMG-IV): sequencing the most valuable type-strain genomes for metagenomic binning, comparative biology and taxonomic classification.</title>
        <authorList>
            <person name="Goeker M."/>
        </authorList>
    </citation>
    <scope>NUCLEOTIDE SEQUENCE [LARGE SCALE GENOMIC DNA]</scope>
    <source>
        <strain evidence="3 4">DSM 6139</strain>
    </source>
</reference>
<keyword evidence="4" id="KW-1185">Reference proteome</keyword>
<evidence type="ECO:0000259" key="2">
    <source>
        <dbReference type="Pfam" id="PF06713"/>
    </source>
</evidence>
<dbReference type="EMBL" id="JAGGKC010000001">
    <property type="protein sequence ID" value="MBP1917723.1"/>
    <property type="molecule type" value="Genomic_DNA"/>
</dbReference>
<evidence type="ECO:0000313" key="3">
    <source>
        <dbReference type="EMBL" id="MBP1917723.1"/>
    </source>
</evidence>
<dbReference type="Proteomes" id="UP001519271">
    <property type="component" value="Unassembled WGS sequence"/>
</dbReference>
<sequence length="139" mass="16618">MEYERFKTKRDFWYGLLILFALSSASAAAFMVPDDERLVVILLLLPVWAFLVSLWFFTWYELREDHLYARSGPFVERISYDRIKSIKESRNLWSSMAMSRDRIEIRQHDKGFVTGTTYISPNDKQRFMDMLKARCNNLQ</sequence>